<dbReference type="EMBL" id="CP159992">
    <property type="protein sequence ID" value="XCP97110.1"/>
    <property type="molecule type" value="Genomic_DNA"/>
</dbReference>
<evidence type="ECO:0000313" key="1">
    <source>
        <dbReference type="EMBL" id="XCP97110.1"/>
    </source>
</evidence>
<name>A0AAU8NFN6_9BACL</name>
<accession>A0AAU8NFN6</accession>
<dbReference type="AlphaFoldDB" id="A0AAU8NFN6"/>
<reference evidence="1" key="1">
    <citation type="submission" date="2024-05" db="EMBL/GenBank/DDBJ databases">
        <title>Draft genome assemblies of 36 bacteria isolated from hibernating arctic ground squirrels.</title>
        <authorList>
            <person name="McKee H."/>
            <person name="Mullen L."/>
            <person name="Drown D.M."/>
            <person name="Duddleston K.N."/>
        </authorList>
    </citation>
    <scope>NUCLEOTIDE SEQUENCE</scope>
    <source>
        <strain evidence="1">AN1007</strain>
    </source>
</reference>
<gene>
    <name evidence="1" type="ORF">ABXS70_10595</name>
</gene>
<dbReference type="RefSeq" id="WP_366295669.1">
    <property type="nucleotide sequence ID" value="NZ_CP159992.1"/>
</dbReference>
<organism evidence="1">
    <name type="scientific">Paenibacillus sp. AN1007</name>
    <dbReference type="NCBI Taxonomy" id="3151385"/>
    <lineage>
        <taxon>Bacteria</taxon>
        <taxon>Bacillati</taxon>
        <taxon>Bacillota</taxon>
        <taxon>Bacilli</taxon>
        <taxon>Bacillales</taxon>
        <taxon>Paenibacillaceae</taxon>
        <taxon>Paenibacillus</taxon>
    </lineage>
</organism>
<proteinExistence type="predicted"/>
<sequence>MELIFTARSRTQISTDYTSLTDNRLEAEVDLKEGLGNAKDPWCAGIRIHNYGEIAWSGVIHVELPFKKQNPHFFLPAFMYGRNRGEAPQNVPNEFPRLREGNPSRPSSPWWMVRSDRLSHPAALVYDEGHVYGICASPYWISSGKDKKQWQPGLKGEFYQYGGFTCSIEKGTVGYTLGYENAPLLFIKSRLVHERADLAENCFELAAGETVEFTLDLYSYESTSELGINSVLEAIYDRYHEHPRKGSDIRTTVFDLSKAIYEYAWLPEDRHYSTFVYEDAETGGYRYNKIISISWTNGMAIAAPMLMAALRLNDEPMRQQALSCITNIIENAMNPESGLPYDAYQDGTWHIKGWWFDGMRTPGHSAYLAAQAMFYILKCYDYELRIRNHKHDDWLIYVKQVLDRMERTKNTDKEYPIILSERTGAGLEYDAFSGVWCLAAMAYYKWLTKDSSSIKELRLSEAHYYDTYVKHMECYGAPLDADKSVDSEGILAYIKAVRYLHALTGEELFLDHMRDAISYEFSFKFCYNSPVKVPPLSTLNWSSSGGSVTSVANPHIHPMSSNLVDELFYYLQQREDHYIFQRMMDTINWGCQTYNRYDQEFGFGKKGWMSERFCHSEGLVTEKYADGTPASTWFCLMPWASSSIIEGLAGDYWEYTQSGVKLD</sequence>
<protein>
    <submittedName>
        <fullName evidence="1">Uncharacterized protein</fullName>
    </submittedName>
</protein>